<reference evidence="2" key="1">
    <citation type="journal article" date="2019" name="Int. J. Syst. Evol. Microbiol.">
        <title>The Global Catalogue of Microorganisms (GCM) 10K type strain sequencing project: providing services to taxonomists for standard genome sequencing and annotation.</title>
        <authorList>
            <consortium name="The Broad Institute Genomics Platform"/>
            <consortium name="The Broad Institute Genome Sequencing Center for Infectious Disease"/>
            <person name="Wu L."/>
            <person name="Ma J."/>
        </authorList>
    </citation>
    <scope>NUCLEOTIDE SEQUENCE [LARGE SCALE GENOMIC DNA]</scope>
    <source>
        <strain evidence="2">JCM 4524</strain>
    </source>
</reference>
<comment type="caution">
    <text evidence="1">The sequence shown here is derived from an EMBL/GenBank/DDBJ whole genome shotgun (WGS) entry which is preliminary data.</text>
</comment>
<dbReference type="EMBL" id="BAAASJ010000039">
    <property type="protein sequence ID" value="GAA2640291.1"/>
    <property type="molecule type" value="Genomic_DNA"/>
</dbReference>
<gene>
    <name evidence="1" type="ORF">GCM10010307_40340</name>
</gene>
<protein>
    <submittedName>
        <fullName evidence="1">Uncharacterized protein</fullName>
    </submittedName>
</protein>
<evidence type="ECO:0000313" key="1">
    <source>
        <dbReference type="EMBL" id="GAA2640291.1"/>
    </source>
</evidence>
<proteinExistence type="predicted"/>
<organism evidence="1 2">
    <name type="scientific">Streptomyces vastus</name>
    <dbReference type="NCBI Taxonomy" id="285451"/>
    <lineage>
        <taxon>Bacteria</taxon>
        <taxon>Bacillati</taxon>
        <taxon>Actinomycetota</taxon>
        <taxon>Actinomycetes</taxon>
        <taxon>Kitasatosporales</taxon>
        <taxon>Streptomycetaceae</taxon>
        <taxon>Streptomyces</taxon>
    </lineage>
</organism>
<evidence type="ECO:0000313" key="2">
    <source>
        <dbReference type="Proteomes" id="UP001500151"/>
    </source>
</evidence>
<keyword evidence="2" id="KW-1185">Reference proteome</keyword>
<sequence>MRRSTTTLLPVMPPIEASGSDNCIGFPPAFFPNGTEAVWELAEHLYVCIEQQVSDMQRGL</sequence>
<dbReference type="Proteomes" id="UP001500151">
    <property type="component" value="Unassembled WGS sequence"/>
</dbReference>
<accession>A0ABP6DF70</accession>
<name>A0ABP6DF70_9ACTN</name>